<evidence type="ECO:0000313" key="1">
    <source>
        <dbReference type="EMBL" id="KAJ7719123.1"/>
    </source>
</evidence>
<proteinExistence type="predicted"/>
<protein>
    <submittedName>
        <fullName evidence="1">Uncharacterized protein</fullName>
    </submittedName>
</protein>
<reference evidence="1" key="1">
    <citation type="submission" date="2023-03" db="EMBL/GenBank/DDBJ databases">
        <title>Massive genome expansion in bonnet fungi (Mycena s.s.) driven by repeated elements and novel gene families across ecological guilds.</title>
        <authorList>
            <consortium name="Lawrence Berkeley National Laboratory"/>
            <person name="Harder C.B."/>
            <person name="Miyauchi S."/>
            <person name="Viragh M."/>
            <person name="Kuo A."/>
            <person name="Thoen E."/>
            <person name="Andreopoulos B."/>
            <person name="Lu D."/>
            <person name="Skrede I."/>
            <person name="Drula E."/>
            <person name="Henrissat B."/>
            <person name="Morin E."/>
            <person name="Kohler A."/>
            <person name="Barry K."/>
            <person name="LaButti K."/>
            <person name="Morin E."/>
            <person name="Salamov A."/>
            <person name="Lipzen A."/>
            <person name="Mereny Z."/>
            <person name="Hegedus B."/>
            <person name="Baldrian P."/>
            <person name="Stursova M."/>
            <person name="Weitz H."/>
            <person name="Taylor A."/>
            <person name="Grigoriev I.V."/>
            <person name="Nagy L.G."/>
            <person name="Martin F."/>
            <person name="Kauserud H."/>
        </authorList>
    </citation>
    <scope>NUCLEOTIDE SEQUENCE</scope>
    <source>
        <strain evidence="1">CBHHK182m</strain>
    </source>
</reference>
<dbReference type="Proteomes" id="UP001215598">
    <property type="component" value="Unassembled WGS sequence"/>
</dbReference>
<organism evidence="1 2">
    <name type="scientific">Mycena metata</name>
    <dbReference type="NCBI Taxonomy" id="1033252"/>
    <lineage>
        <taxon>Eukaryota</taxon>
        <taxon>Fungi</taxon>
        <taxon>Dikarya</taxon>
        <taxon>Basidiomycota</taxon>
        <taxon>Agaricomycotina</taxon>
        <taxon>Agaricomycetes</taxon>
        <taxon>Agaricomycetidae</taxon>
        <taxon>Agaricales</taxon>
        <taxon>Marasmiineae</taxon>
        <taxon>Mycenaceae</taxon>
        <taxon>Mycena</taxon>
    </lineage>
</organism>
<keyword evidence="2" id="KW-1185">Reference proteome</keyword>
<dbReference type="AlphaFoldDB" id="A0AAD7HEU4"/>
<comment type="caution">
    <text evidence="1">The sequence shown here is derived from an EMBL/GenBank/DDBJ whole genome shotgun (WGS) entry which is preliminary data.</text>
</comment>
<sequence length="235" mass="26128">MELALPYLSNIDDFTARIGGPFLALSTLALTVGHLPYAIEQTLGMFQNLPQLRDFRLFYGLALSRVPIGGAPLTFLSFSDLVTHQYTYPPLVQMLQTRRRMRGGAPRLSSFDLHLARPQAMLPYGPDVEKLGRLVEGGLRFRIHGPGLEWPEGQCIECDMNNEWSAPEPNRRHKSGGNTRLSGNVQNLVGWLISFLFHNPSTAPPSPSFDAGDPDLFRISLILNPFARRIEGSGD</sequence>
<accession>A0AAD7HEU4</accession>
<evidence type="ECO:0000313" key="2">
    <source>
        <dbReference type="Proteomes" id="UP001215598"/>
    </source>
</evidence>
<gene>
    <name evidence="1" type="ORF">B0H16DRAFT_1475134</name>
</gene>
<dbReference type="EMBL" id="JARKIB010000256">
    <property type="protein sequence ID" value="KAJ7719123.1"/>
    <property type="molecule type" value="Genomic_DNA"/>
</dbReference>
<name>A0AAD7HEU4_9AGAR</name>